<dbReference type="InterPro" id="IPR000551">
    <property type="entry name" value="MerR-type_HTH_dom"/>
</dbReference>
<comment type="caution">
    <text evidence="3">The sequence shown here is derived from an EMBL/GenBank/DDBJ whole genome shotgun (WGS) entry which is preliminary data.</text>
</comment>
<feature type="domain" description="HTH merR-type" evidence="2">
    <location>
        <begin position="4"/>
        <end position="73"/>
    </location>
</feature>
<organism evidence="3 4">
    <name type="scientific">Muricoccus nepalensis</name>
    <dbReference type="NCBI Taxonomy" id="1854500"/>
    <lineage>
        <taxon>Bacteria</taxon>
        <taxon>Pseudomonadati</taxon>
        <taxon>Pseudomonadota</taxon>
        <taxon>Alphaproteobacteria</taxon>
        <taxon>Acetobacterales</taxon>
        <taxon>Roseomonadaceae</taxon>
        <taxon>Muricoccus</taxon>
    </lineage>
</organism>
<dbReference type="EMBL" id="RCZP01000008">
    <property type="protein sequence ID" value="TPG57386.1"/>
    <property type="molecule type" value="Genomic_DNA"/>
</dbReference>
<proteinExistence type="predicted"/>
<reference evidence="3 4" key="1">
    <citation type="journal article" date="2019" name="Environ. Microbiol.">
        <title>Species interactions and distinct microbial communities in high Arctic permafrost affected cryosols are associated with the CH4 and CO2 gas fluxes.</title>
        <authorList>
            <person name="Altshuler I."/>
            <person name="Hamel J."/>
            <person name="Turney S."/>
            <person name="Magnuson E."/>
            <person name="Levesque R."/>
            <person name="Greer C."/>
            <person name="Whyte L.G."/>
        </authorList>
    </citation>
    <scope>NUCLEOTIDE SEQUENCE [LARGE SCALE GENOMIC DNA]</scope>
    <source>
        <strain evidence="3 4">S9.3B</strain>
    </source>
</reference>
<dbReference type="SUPFAM" id="SSF46955">
    <property type="entry name" value="Putative DNA-binding domain"/>
    <property type="match status" value="1"/>
</dbReference>
<keyword evidence="4" id="KW-1185">Reference proteome</keyword>
<dbReference type="Gene3D" id="1.10.1660.10">
    <property type="match status" value="1"/>
</dbReference>
<dbReference type="PROSITE" id="PS50937">
    <property type="entry name" value="HTH_MERR_2"/>
    <property type="match status" value="1"/>
</dbReference>
<dbReference type="Proteomes" id="UP000317078">
    <property type="component" value="Unassembled WGS sequence"/>
</dbReference>
<dbReference type="Pfam" id="PF13411">
    <property type="entry name" value="MerR_1"/>
    <property type="match status" value="1"/>
</dbReference>
<dbReference type="OrthoDB" id="9802944at2"/>
<protein>
    <submittedName>
        <fullName evidence="3">MerR family transcriptional regulator</fullName>
    </submittedName>
</protein>
<dbReference type="InterPro" id="IPR047057">
    <property type="entry name" value="MerR_fam"/>
</dbReference>
<gene>
    <name evidence="3" type="ORF">EAH89_10615</name>
</gene>
<dbReference type="AlphaFoldDB" id="A0A502G8N3"/>
<keyword evidence="1" id="KW-0238">DNA-binding</keyword>
<accession>A0A502G8N3</accession>
<sequence>MMARLTIGELSRMTGVKATTIRWYEAEGWLPAPSRTEGGHRAYTETHLRRLGFIRHSRELGLSMNSIRVLLDLADRPGDDCSAAHRIATAQIAEVDARMRRLEALRGELERMATSCAGGQVGECRIIETLADFSHGHCEDPGHAREGTPLIGAGSQ</sequence>
<dbReference type="GO" id="GO:0003677">
    <property type="term" value="F:DNA binding"/>
    <property type="evidence" value="ECO:0007669"/>
    <property type="project" value="UniProtKB-KW"/>
</dbReference>
<evidence type="ECO:0000259" key="2">
    <source>
        <dbReference type="PROSITE" id="PS50937"/>
    </source>
</evidence>
<dbReference type="PRINTS" id="PR00040">
    <property type="entry name" value="HTHMERR"/>
</dbReference>
<dbReference type="InterPro" id="IPR009061">
    <property type="entry name" value="DNA-bd_dom_put_sf"/>
</dbReference>
<evidence type="ECO:0000256" key="1">
    <source>
        <dbReference type="ARBA" id="ARBA00023125"/>
    </source>
</evidence>
<evidence type="ECO:0000313" key="3">
    <source>
        <dbReference type="EMBL" id="TPG57386.1"/>
    </source>
</evidence>
<evidence type="ECO:0000313" key="4">
    <source>
        <dbReference type="Proteomes" id="UP000317078"/>
    </source>
</evidence>
<name>A0A502G8N3_9PROT</name>
<dbReference type="CDD" id="cd04785">
    <property type="entry name" value="HTH_CadR-PbrR-like"/>
    <property type="match status" value="1"/>
</dbReference>
<dbReference type="PANTHER" id="PTHR30204:SF92">
    <property type="entry name" value="HTH-TYPE TRANSCRIPTIONAL REGULATOR ZNTR"/>
    <property type="match status" value="1"/>
</dbReference>
<dbReference type="PANTHER" id="PTHR30204">
    <property type="entry name" value="REDOX-CYCLING DRUG-SENSING TRANSCRIPTIONAL ACTIVATOR SOXR"/>
    <property type="match status" value="1"/>
</dbReference>
<dbReference type="GO" id="GO:0003700">
    <property type="term" value="F:DNA-binding transcription factor activity"/>
    <property type="evidence" value="ECO:0007669"/>
    <property type="project" value="InterPro"/>
</dbReference>
<dbReference type="SMART" id="SM00422">
    <property type="entry name" value="HTH_MERR"/>
    <property type="match status" value="1"/>
</dbReference>